<dbReference type="SUPFAM" id="SSF52141">
    <property type="entry name" value="Uracil-DNA glycosylase-like"/>
    <property type="match status" value="1"/>
</dbReference>
<evidence type="ECO:0000313" key="3">
    <source>
        <dbReference type="Proteomes" id="UP000076404"/>
    </source>
</evidence>
<dbReference type="STRING" id="1379270.GEMMAAP_06765"/>
<evidence type="ECO:0000259" key="1">
    <source>
        <dbReference type="SMART" id="SM00986"/>
    </source>
</evidence>
<sequence>MSAARIEVGRILGTPVHMLLPQEGAVHVLIVGEAPGPRGADKSGIPFFGDAAGKHLYQALARMGAVTLPPEVDDMPWDGALFTAAGLAPISHGVALGNAFDRCPTDDGQSFRAPIRAELESQRNISRLNRDLDQLVSRGLKGIVTLGRVATRTFDVVFKQKPRADIARRALPHPSAQGLLSMAPDRGKGSRMTDLQEAWMVRCEYAILQAGYPAPASGDT</sequence>
<name>A0A143BHX1_9BACT</name>
<dbReference type="eggNOG" id="COG1573">
    <property type="taxonomic scope" value="Bacteria"/>
</dbReference>
<dbReference type="RefSeq" id="WP_026850371.1">
    <property type="nucleotide sequence ID" value="NZ_CP011454.1"/>
</dbReference>
<dbReference type="EMBL" id="CP011454">
    <property type="protein sequence ID" value="AMW04628.1"/>
    <property type="molecule type" value="Genomic_DNA"/>
</dbReference>
<reference evidence="2 3" key="1">
    <citation type="journal article" date="2014" name="Proc. Natl. Acad. Sci. U.S.A.">
        <title>Functional type 2 photosynthetic reaction centers found in the rare bacterial phylum Gemmatimonadetes.</title>
        <authorList>
            <person name="Zeng Y."/>
            <person name="Feng F."/>
            <person name="Medova H."/>
            <person name="Dean J."/>
            <person name="Koblizek M."/>
        </authorList>
    </citation>
    <scope>NUCLEOTIDE SEQUENCE [LARGE SCALE GENOMIC DNA]</scope>
    <source>
        <strain evidence="2 3">AP64</strain>
    </source>
</reference>
<dbReference type="Proteomes" id="UP000076404">
    <property type="component" value="Chromosome"/>
</dbReference>
<dbReference type="SMART" id="SM00987">
    <property type="entry name" value="UreE_C"/>
    <property type="match status" value="1"/>
</dbReference>
<proteinExistence type="predicted"/>
<gene>
    <name evidence="2" type="ORF">GEMMAAP_06765</name>
</gene>
<evidence type="ECO:0000313" key="2">
    <source>
        <dbReference type="EMBL" id="AMW04628.1"/>
    </source>
</evidence>
<dbReference type="Pfam" id="PF03167">
    <property type="entry name" value="UDG"/>
    <property type="match status" value="1"/>
</dbReference>
<dbReference type="InterPro" id="IPR036895">
    <property type="entry name" value="Uracil-DNA_glycosylase-like_sf"/>
</dbReference>
<feature type="domain" description="Uracil-DNA glycosylase-like" evidence="1">
    <location>
        <begin position="18"/>
        <end position="196"/>
    </location>
</feature>
<reference evidence="2 3" key="2">
    <citation type="journal article" date="2016" name="Environ. Microbiol. Rep.">
        <title>Metagenomic evidence for the presence of phototrophic Gemmatimonadetes bacteria in diverse environments.</title>
        <authorList>
            <person name="Zeng Y."/>
            <person name="Baumbach J."/>
            <person name="Barbosa E.G."/>
            <person name="Azevedo V."/>
            <person name="Zhang C."/>
            <person name="Koblizek M."/>
        </authorList>
    </citation>
    <scope>NUCLEOTIDE SEQUENCE [LARGE SCALE GENOMIC DNA]</scope>
    <source>
        <strain evidence="2 3">AP64</strain>
    </source>
</reference>
<dbReference type="KEGG" id="gph:GEMMAAP_06765"/>
<dbReference type="OrthoDB" id="9787663at2"/>
<dbReference type="InterPro" id="IPR005122">
    <property type="entry name" value="Uracil-DNA_glycosylase-like"/>
</dbReference>
<keyword evidence="3" id="KW-1185">Reference proteome</keyword>
<dbReference type="Gene3D" id="3.40.470.10">
    <property type="entry name" value="Uracil-DNA glycosylase-like domain"/>
    <property type="match status" value="1"/>
</dbReference>
<organism evidence="2 3">
    <name type="scientific">Gemmatimonas phototrophica</name>
    <dbReference type="NCBI Taxonomy" id="1379270"/>
    <lineage>
        <taxon>Bacteria</taxon>
        <taxon>Pseudomonadati</taxon>
        <taxon>Gemmatimonadota</taxon>
        <taxon>Gemmatimonadia</taxon>
        <taxon>Gemmatimonadales</taxon>
        <taxon>Gemmatimonadaceae</taxon>
        <taxon>Gemmatimonas</taxon>
    </lineage>
</organism>
<dbReference type="SMART" id="SM00986">
    <property type="entry name" value="UDG"/>
    <property type="match status" value="1"/>
</dbReference>
<protein>
    <recommendedName>
        <fullName evidence="1">Uracil-DNA glycosylase-like domain-containing protein</fullName>
    </recommendedName>
</protein>
<dbReference type="AlphaFoldDB" id="A0A143BHX1"/>
<accession>A0A143BHX1</accession>